<organism evidence="9 10">
    <name type="scientific">Granulicatella adiacens ATCC 49175</name>
    <dbReference type="NCBI Taxonomy" id="638301"/>
    <lineage>
        <taxon>Bacteria</taxon>
        <taxon>Bacillati</taxon>
        <taxon>Bacillota</taxon>
        <taxon>Bacilli</taxon>
        <taxon>Lactobacillales</taxon>
        <taxon>Carnobacteriaceae</taxon>
        <taxon>Granulicatella</taxon>
    </lineage>
</organism>
<evidence type="ECO:0000256" key="2">
    <source>
        <dbReference type="ARBA" id="ARBA00022801"/>
    </source>
</evidence>
<dbReference type="InterPro" id="IPR014001">
    <property type="entry name" value="Helicase_ATP-bd"/>
</dbReference>
<evidence type="ECO:0000256" key="6">
    <source>
        <dbReference type="SAM" id="MobiDB-lite"/>
    </source>
</evidence>
<dbReference type="PROSITE" id="PS51192">
    <property type="entry name" value="HELICASE_ATP_BIND_1"/>
    <property type="match status" value="1"/>
</dbReference>
<feature type="domain" description="Helicase C-terminal" evidence="8">
    <location>
        <begin position="217"/>
        <end position="370"/>
    </location>
</feature>
<dbReference type="EC" id="3.6.1.-" evidence="9"/>
<dbReference type="PANTHER" id="PTHR47959">
    <property type="entry name" value="ATP-DEPENDENT RNA HELICASE RHLE-RELATED"/>
    <property type="match status" value="1"/>
</dbReference>
<keyword evidence="3 9" id="KW-0347">Helicase</keyword>
<evidence type="ECO:0000259" key="8">
    <source>
        <dbReference type="PROSITE" id="PS51194"/>
    </source>
</evidence>
<evidence type="ECO:0000256" key="1">
    <source>
        <dbReference type="ARBA" id="ARBA00022741"/>
    </source>
</evidence>
<comment type="similarity">
    <text evidence="5">Belongs to the DEAD box helicase family.</text>
</comment>
<dbReference type="GO" id="GO:0005829">
    <property type="term" value="C:cytosol"/>
    <property type="evidence" value="ECO:0007669"/>
    <property type="project" value="TreeGrafter"/>
</dbReference>
<dbReference type="GO" id="GO:0005524">
    <property type="term" value="F:ATP binding"/>
    <property type="evidence" value="ECO:0007669"/>
    <property type="project" value="UniProtKB-KW"/>
</dbReference>
<comment type="caution">
    <text evidence="9">The sequence shown here is derived from an EMBL/GenBank/DDBJ whole genome shotgun (WGS) entry which is preliminary data.</text>
</comment>
<dbReference type="InterPro" id="IPR050079">
    <property type="entry name" value="DEAD_box_RNA_helicase"/>
</dbReference>
<evidence type="ECO:0000256" key="4">
    <source>
        <dbReference type="ARBA" id="ARBA00022840"/>
    </source>
</evidence>
<protein>
    <submittedName>
        <fullName evidence="9">DEAD/DEAH box helicase</fullName>
        <ecNumber evidence="9">3.6.1.-</ecNumber>
    </submittedName>
</protein>
<proteinExistence type="inferred from homology"/>
<gene>
    <name evidence="9" type="primary">rhlE</name>
    <name evidence="9" type="ORF">HMPREF0444_0313</name>
</gene>
<keyword evidence="1" id="KW-0547">Nucleotide-binding</keyword>
<dbReference type="InterPro" id="IPR001650">
    <property type="entry name" value="Helicase_C-like"/>
</dbReference>
<dbReference type="SMART" id="SM00487">
    <property type="entry name" value="DEXDc"/>
    <property type="match status" value="1"/>
</dbReference>
<name>C8NEG8_9LACT</name>
<evidence type="ECO:0000313" key="10">
    <source>
        <dbReference type="Proteomes" id="UP000005926"/>
    </source>
</evidence>
<reference evidence="9 10" key="1">
    <citation type="submission" date="2009-08" db="EMBL/GenBank/DDBJ databases">
        <authorList>
            <person name="Muzny D."/>
            <person name="Qin X."/>
            <person name="Deng J."/>
            <person name="Jiang H."/>
            <person name="Liu Y."/>
            <person name="Qu J."/>
            <person name="Song X.-Z."/>
            <person name="Zhang L."/>
            <person name="Thornton R."/>
            <person name="Coyle M."/>
            <person name="Francisco L."/>
            <person name="Jackson L."/>
            <person name="Javaid M."/>
            <person name="Korchina V."/>
            <person name="Kovar C."/>
            <person name="Mata R."/>
            <person name="Mathew T."/>
            <person name="Ngo R."/>
            <person name="Nguyen L."/>
            <person name="Nguyen N."/>
            <person name="Okwuonu G."/>
            <person name="Ongeri F."/>
            <person name="Pham C."/>
            <person name="Simmons D."/>
            <person name="Wilczek-Boney K."/>
            <person name="Hale W."/>
            <person name="Jakkamsetti A."/>
            <person name="Pham P."/>
            <person name="Ruth R."/>
            <person name="San Lucas F."/>
            <person name="Warren J."/>
            <person name="Zhang J."/>
            <person name="Zhao Z."/>
            <person name="Zhou C."/>
            <person name="Zhu D."/>
            <person name="Lee S."/>
            <person name="Bess C."/>
            <person name="Blankenburg K."/>
            <person name="Forbes L."/>
            <person name="Fu Q."/>
            <person name="Gubbala S."/>
            <person name="Hirani K."/>
            <person name="Jayaseelan J.C."/>
            <person name="Lara F."/>
            <person name="Munidasa M."/>
            <person name="Palculict T."/>
            <person name="Patil S."/>
            <person name="Pu L.-L."/>
            <person name="Saada N."/>
            <person name="Tang L."/>
            <person name="Weissenberger G."/>
            <person name="Zhu Y."/>
            <person name="Hemphill L."/>
            <person name="Shang Y."/>
            <person name="Youmans B."/>
            <person name="Ayvaz T."/>
            <person name="Ross M."/>
            <person name="Santibanez J."/>
            <person name="Aqrawi P."/>
            <person name="Gross S."/>
            <person name="Joshi V."/>
            <person name="Fowler G."/>
            <person name="Nazareth L."/>
            <person name="Reid J."/>
            <person name="Worley K."/>
            <person name="Petrosino J."/>
            <person name="Highlander S."/>
            <person name="Gibbs R."/>
        </authorList>
    </citation>
    <scope>NUCLEOTIDE SEQUENCE [LARGE SCALE GENOMIC DNA]</scope>
    <source>
        <strain evidence="9 10">ATCC 49175</strain>
    </source>
</reference>
<dbReference type="eggNOG" id="COG0513">
    <property type="taxonomic scope" value="Bacteria"/>
</dbReference>
<dbReference type="Pfam" id="PF00271">
    <property type="entry name" value="Helicase_C"/>
    <property type="match status" value="1"/>
</dbReference>
<sequence length="395" mass="44440">MNTKTIWEQHGFHTLTPIQEKTQELIKEGTDIVAISPTGTGKTLAYVVPILERVKADRTLQALIVAPSQELAQQIGTVIREWKPLEIRVQVLAGGANVKRQVEKLKEKPEIVVGTPGRLLELSKLRKLKLHQVELLVLDEADYLLDPEQLNNTRELVKKLPSERQVLCFSATKNKNLEEVSKWINMQPTFVEVSEGNAAHANVIHGYIECPTRKRDEVLRKLAFSENANQALVFVNSIANAALLGEKLSFHQVPVALLTSDAHQTERKKAIDLFKKGQIPFLLSTDLAQRGLDIEDLPLVIHYDIADSTDQYTHRSGRTGRMGKDGLVLSLVNDRELRDLKKVAGKHKLVPFELYAGQLKPVEQLKKKEVSSKKPIQKRKKGNKNGNHRGFKKSN</sequence>
<dbReference type="SMART" id="SM00490">
    <property type="entry name" value="HELICc"/>
    <property type="match status" value="1"/>
</dbReference>
<dbReference type="GO" id="GO:0016787">
    <property type="term" value="F:hydrolase activity"/>
    <property type="evidence" value="ECO:0007669"/>
    <property type="project" value="UniProtKB-KW"/>
</dbReference>
<dbReference type="Pfam" id="PF00270">
    <property type="entry name" value="DEAD"/>
    <property type="match status" value="1"/>
</dbReference>
<dbReference type="STRING" id="638301.HMPREF0444_0313"/>
<dbReference type="GeneID" id="78411421"/>
<accession>C8NEG8</accession>
<dbReference type="CDD" id="cd18787">
    <property type="entry name" value="SF2_C_DEAD"/>
    <property type="match status" value="1"/>
</dbReference>
<dbReference type="AlphaFoldDB" id="C8NEG8"/>
<evidence type="ECO:0000313" key="9">
    <source>
        <dbReference type="EMBL" id="EEW38069.1"/>
    </source>
</evidence>
<dbReference type="Proteomes" id="UP000005926">
    <property type="component" value="Unassembled WGS sequence"/>
</dbReference>
<dbReference type="GO" id="GO:0003724">
    <property type="term" value="F:RNA helicase activity"/>
    <property type="evidence" value="ECO:0007669"/>
    <property type="project" value="TreeGrafter"/>
</dbReference>
<feature type="compositionally biased region" description="Basic residues" evidence="6">
    <location>
        <begin position="375"/>
        <end position="395"/>
    </location>
</feature>
<evidence type="ECO:0000259" key="7">
    <source>
        <dbReference type="PROSITE" id="PS51192"/>
    </source>
</evidence>
<dbReference type="SUPFAM" id="SSF52540">
    <property type="entry name" value="P-loop containing nucleoside triphosphate hydrolases"/>
    <property type="match status" value="1"/>
</dbReference>
<keyword evidence="4" id="KW-0067">ATP-binding</keyword>
<keyword evidence="10" id="KW-1185">Reference proteome</keyword>
<evidence type="ECO:0000256" key="3">
    <source>
        <dbReference type="ARBA" id="ARBA00022806"/>
    </source>
</evidence>
<dbReference type="PROSITE" id="PS51194">
    <property type="entry name" value="HELICASE_CTER"/>
    <property type="match status" value="1"/>
</dbReference>
<feature type="region of interest" description="Disordered" evidence="6">
    <location>
        <begin position="366"/>
        <end position="395"/>
    </location>
</feature>
<dbReference type="PANTHER" id="PTHR47959:SF1">
    <property type="entry name" value="ATP-DEPENDENT RNA HELICASE DBPA"/>
    <property type="match status" value="1"/>
</dbReference>
<dbReference type="RefSeq" id="WP_005605330.1">
    <property type="nucleotide sequence ID" value="NZ_CP102283.1"/>
</dbReference>
<dbReference type="InterPro" id="IPR011545">
    <property type="entry name" value="DEAD/DEAH_box_helicase_dom"/>
</dbReference>
<feature type="domain" description="Helicase ATP-binding" evidence="7">
    <location>
        <begin position="23"/>
        <end position="191"/>
    </location>
</feature>
<dbReference type="EMBL" id="ACKZ01000008">
    <property type="protein sequence ID" value="EEW38069.1"/>
    <property type="molecule type" value="Genomic_DNA"/>
</dbReference>
<dbReference type="Gene3D" id="3.40.50.300">
    <property type="entry name" value="P-loop containing nucleotide triphosphate hydrolases"/>
    <property type="match status" value="2"/>
</dbReference>
<dbReference type="GO" id="GO:0003676">
    <property type="term" value="F:nucleic acid binding"/>
    <property type="evidence" value="ECO:0007669"/>
    <property type="project" value="InterPro"/>
</dbReference>
<dbReference type="HOGENOM" id="CLU_003041_1_3_9"/>
<keyword evidence="2 9" id="KW-0378">Hydrolase</keyword>
<dbReference type="CDD" id="cd00268">
    <property type="entry name" value="DEADc"/>
    <property type="match status" value="1"/>
</dbReference>
<dbReference type="InterPro" id="IPR044742">
    <property type="entry name" value="DEAD/DEAH_RhlB"/>
</dbReference>
<dbReference type="InterPro" id="IPR027417">
    <property type="entry name" value="P-loop_NTPase"/>
</dbReference>
<evidence type="ECO:0000256" key="5">
    <source>
        <dbReference type="ARBA" id="ARBA00038437"/>
    </source>
</evidence>